<accession>A0A167VMZ8</accession>
<protein>
    <submittedName>
        <fullName evidence="2">Uncharacterized protein</fullName>
    </submittedName>
</protein>
<reference evidence="2 3" key="1">
    <citation type="journal article" date="2016" name="Genome Biol. Evol.">
        <title>Divergent and convergent evolution of fungal pathogenicity.</title>
        <authorList>
            <person name="Shang Y."/>
            <person name="Xiao G."/>
            <person name="Zheng P."/>
            <person name="Cen K."/>
            <person name="Zhan S."/>
            <person name="Wang C."/>
        </authorList>
    </citation>
    <scope>NUCLEOTIDE SEQUENCE [LARGE SCALE GENOMIC DNA]</scope>
    <source>
        <strain evidence="2 3">ARSEF 7405</strain>
    </source>
</reference>
<gene>
    <name evidence="2" type="ORF">AAP_05465</name>
</gene>
<sequence length="119" mass="13151">MSQNSKSQIYTYDNKMAHQESQANCSKSSAPMEVNVPKEEESEMNMNFFGSSFEEPHTLSQNQRQPSQNEIVPPRYNPNASSGMGTTAPFLANFSLVAEAAKRAQLAVMTRDLEGISLS</sequence>
<evidence type="ECO:0000256" key="1">
    <source>
        <dbReference type="SAM" id="MobiDB-lite"/>
    </source>
</evidence>
<proteinExistence type="predicted"/>
<dbReference type="VEuPathDB" id="FungiDB:AAP_05465"/>
<dbReference type="Proteomes" id="UP000242877">
    <property type="component" value="Unassembled WGS sequence"/>
</dbReference>
<dbReference type="EMBL" id="AZGZ01000031">
    <property type="protein sequence ID" value="KZZ87761.1"/>
    <property type="molecule type" value="Genomic_DNA"/>
</dbReference>
<comment type="caution">
    <text evidence="2">The sequence shown here is derived from an EMBL/GenBank/DDBJ whole genome shotgun (WGS) entry which is preliminary data.</text>
</comment>
<feature type="region of interest" description="Disordered" evidence="1">
    <location>
        <begin position="1"/>
        <end position="84"/>
    </location>
</feature>
<dbReference type="OrthoDB" id="4157208at2759"/>
<name>A0A167VMZ8_9EURO</name>
<dbReference type="AlphaFoldDB" id="A0A167VMZ8"/>
<feature type="compositionally biased region" description="Polar residues" evidence="1">
    <location>
        <begin position="58"/>
        <end position="70"/>
    </location>
</feature>
<evidence type="ECO:0000313" key="3">
    <source>
        <dbReference type="Proteomes" id="UP000242877"/>
    </source>
</evidence>
<feature type="compositionally biased region" description="Polar residues" evidence="1">
    <location>
        <begin position="19"/>
        <end position="29"/>
    </location>
</feature>
<organism evidence="2 3">
    <name type="scientific">Ascosphaera apis ARSEF 7405</name>
    <dbReference type="NCBI Taxonomy" id="392613"/>
    <lineage>
        <taxon>Eukaryota</taxon>
        <taxon>Fungi</taxon>
        <taxon>Dikarya</taxon>
        <taxon>Ascomycota</taxon>
        <taxon>Pezizomycotina</taxon>
        <taxon>Eurotiomycetes</taxon>
        <taxon>Eurotiomycetidae</taxon>
        <taxon>Onygenales</taxon>
        <taxon>Ascosphaeraceae</taxon>
        <taxon>Ascosphaera</taxon>
    </lineage>
</organism>
<evidence type="ECO:0000313" key="2">
    <source>
        <dbReference type="EMBL" id="KZZ87761.1"/>
    </source>
</evidence>
<feature type="compositionally biased region" description="Polar residues" evidence="1">
    <location>
        <begin position="1"/>
        <end position="11"/>
    </location>
</feature>
<keyword evidence="3" id="KW-1185">Reference proteome</keyword>